<dbReference type="EMBL" id="CAADFT010000003">
    <property type="protein sequence ID" value="VFK38890.1"/>
    <property type="molecule type" value="Genomic_DNA"/>
</dbReference>
<dbReference type="InterPro" id="IPR016039">
    <property type="entry name" value="Thiolase-like"/>
</dbReference>
<gene>
    <name evidence="4" type="ORF">BECKTC1821E_GA0114239_100314</name>
</gene>
<keyword evidence="1" id="KW-0596">Phosphopantetheine</keyword>
<sequence length="63" mass="6722">MDALMVLTAPSGPSQQALIRRALADASVDGREIGYMEAHGTGTPLGDPIEFNSLKEVLMLEHV</sequence>
<dbReference type="PANTHER" id="PTHR43775:SF37">
    <property type="entry name" value="SI:DKEY-61P9.11"/>
    <property type="match status" value="1"/>
</dbReference>
<accession>A0A450YBG1</accession>
<dbReference type="Gene3D" id="3.40.47.10">
    <property type="match status" value="1"/>
</dbReference>
<evidence type="ECO:0000259" key="3">
    <source>
        <dbReference type="PROSITE" id="PS52004"/>
    </source>
</evidence>
<reference evidence="4" key="1">
    <citation type="submission" date="2019-02" db="EMBL/GenBank/DDBJ databases">
        <authorList>
            <person name="Gruber-Vodicka R. H."/>
            <person name="Seah K. B. B."/>
        </authorList>
    </citation>
    <scope>NUCLEOTIDE SEQUENCE</scope>
    <source>
        <strain evidence="4">BECK_BZ125</strain>
    </source>
</reference>
<dbReference type="GO" id="GO:0006633">
    <property type="term" value="P:fatty acid biosynthetic process"/>
    <property type="evidence" value="ECO:0007669"/>
    <property type="project" value="TreeGrafter"/>
</dbReference>
<evidence type="ECO:0000256" key="1">
    <source>
        <dbReference type="ARBA" id="ARBA00022450"/>
    </source>
</evidence>
<dbReference type="InterPro" id="IPR020841">
    <property type="entry name" value="PKS_Beta-ketoAc_synthase_dom"/>
</dbReference>
<dbReference type="PROSITE" id="PS52004">
    <property type="entry name" value="KS3_2"/>
    <property type="match status" value="1"/>
</dbReference>
<keyword evidence="2" id="KW-0597">Phosphoprotein</keyword>
<dbReference type="InterPro" id="IPR050091">
    <property type="entry name" value="PKS_NRPS_Biosynth_Enz"/>
</dbReference>
<proteinExistence type="predicted"/>
<organism evidence="4">
    <name type="scientific">Candidatus Kentrum sp. TC</name>
    <dbReference type="NCBI Taxonomy" id="2126339"/>
    <lineage>
        <taxon>Bacteria</taxon>
        <taxon>Pseudomonadati</taxon>
        <taxon>Pseudomonadota</taxon>
        <taxon>Gammaproteobacteria</taxon>
        <taxon>Candidatus Kentrum</taxon>
    </lineage>
</organism>
<evidence type="ECO:0000256" key="2">
    <source>
        <dbReference type="ARBA" id="ARBA00022553"/>
    </source>
</evidence>
<dbReference type="SUPFAM" id="SSF53901">
    <property type="entry name" value="Thiolase-like"/>
    <property type="match status" value="1"/>
</dbReference>
<dbReference type="PANTHER" id="PTHR43775">
    <property type="entry name" value="FATTY ACID SYNTHASE"/>
    <property type="match status" value="1"/>
</dbReference>
<name>A0A450YBG1_9GAMM</name>
<dbReference type="Pfam" id="PF02801">
    <property type="entry name" value="Ketoacyl-synt_C"/>
    <property type="match status" value="1"/>
</dbReference>
<dbReference type="GO" id="GO:0004312">
    <property type="term" value="F:fatty acid synthase activity"/>
    <property type="evidence" value="ECO:0007669"/>
    <property type="project" value="TreeGrafter"/>
</dbReference>
<protein>
    <submittedName>
        <fullName evidence="4">Beta-ketoacyl synthase, C-terminal domain</fullName>
    </submittedName>
</protein>
<dbReference type="InterPro" id="IPR014031">
    <property type="entry name" value="Ketoacyl_synth_C"/>
</dbReference>
<dbReference type="AlphaFoldDB" id="A0A450YBG1"/>
<evidence type="ECO:0000313" key="4">
    <source>
        <dbReference type="EMBL" id="VFK38890.1"/>
    </source>
</evidence>
<feature type="domain" description="Ketosynthase family 3 (KS3)" evidence="3">
    <location>
        <begin position="1"/>
        <end position="63"/>
    </location>
</feature>